<reference evidence="1 2" key="1">
    <citation type="submission" date="2019-05" db="EMBL/GenBank/DDBJ databases">
        <title>Erythrobacter marisflavi sp. nov., isolated from isolated from water of an estuary environment.</title>
        <authorList>
            <person name="Yoon J.-H."/>
        </authorList>
    </citation>
    <scope>NUCLEOTIDE SEQUENCE [LARGE SCALE GENOMIC DNA]</scope>
    <source>
        <strain evidence="1 2">KEM-5</strain>
    </source>
</reference>
<accession>A0A5S3P3X2</accession>
<comment type="caution">
    <text evidence="1">The sequence shown here is derived from an EMBL/GenBank/DDBJ whole genome shotgun (WGS) entry which is preliminary data.</text>
</comment>
<dbReference type="RefSeq" id="WP_138618845.1">
    <property type="nucleotide sequence ID" value="NZ_VCAO01000006.1"/>
</dbReference>
<evidence type="ECO:0008006" key="3">
    <source>
        <dbReference type="Google" id="ProtNLM"/>
    </source>
</evidence>
<gene>
    <name evidence="1" type="ORF">FEV51_10895</name>
</gene>
<keyword evidence="2" id="KW-1185">Reference proteome</keyword>
<dbReference type="Proteomes" id="UP000309668">
    <property type="component" value="Unassembled WGS sequence"/>
</dbReference>
<organism evidence="1 2">
    <name type="scientific">Qipengyuania marisflavi</name>
    <dbReference type="NCBI Taxonomy" id="2486356"/>
    <lineage>
        <taxon>Bacteria</taxon>
        <taxon>Pseudomonadati</taxon>
        <taxon>Pseudomonadota</taxon>
        <taxon>Alphaproteobacteria</taxon>
        <taxon>Sphingomonadales</taxon>
        <taxon>Erythrobacteraceae</taxon>
        <taxon>Qipengyuania</taxon>
    </lineage>
</organism>
<dbReference type="AlphaFoldDB" id="A0A5S3P3X2"/>
<dbReference type="OrthoDB" id="6194342at2"/>
<dbReference type="EMBL" id="VCAO01000006">
    <property type="protein sequence ID" value="TMM46731.1"/>
    <property type="molecule type" value="Genomic_DNA"/>
</dbReference>
<sequence length="152" mass="17114">MSWIGRLFGGRSDAVGEPEYANALPPDPADIARLFIADYERWNTYAWSAHQVDPRDVQSERSYLKLIAHYCGPAKKPQLPAYGSAPTFSSANCTVGSASGDDGKCTVPVTARDETGFDVAFEFDFIRERARWLLEEVYYLDEYEKGARLKYL</sequence>
<evidence type="ECO:0000313" key="2">
    <source>
        <dbReference type="Proteomes" id="UP000309668"/>
    </source>
</evidence>
<evidence type="ECO:0000313" key="1">
    <source>
        <dbReference type="EMBL" id="TMM46731.1"/>
    </source>
</evidence>
<proteinExistence type="predicted"/>
<protein>
    <recommendedName>
        <fullName evidence="3">NTF2 fold immunity protein domain-containing protein</fullName>
    </recommendedName>
</protein>
<name>A0A5S3P3X2_9SPHN</name>